<dbReference type="PANTHER" id="PTHR15741:SF37">
    <property type="entry name" value="LD38259P"/>
    <property type="match status" value="1"/>
</dbReference>
<evidence type="ECO:0000256" key="4">
    <source>
        <dbReference type="ARBA" id="ARBA00023125"/>
    </source>
</evidence>
<evidence type="ECO:0000313" key="10">
    <source>
        <dbReference type="EMBL" id="KAE9536613.1"/>
    </source>
</evidence>
<gene>
    <name evidence="10" type="ORF">AGLY_007015</name>
</gene>
<protein>
    <recommendedName>
        <fullName evidence="9">BHLH domain-containing protein</fullName>
    </recommendedName>
</protein>
<dbReference type="SMART" id="SM00353">
    <property type="entry name" value="HLH"/>
    <property type="match status" value="1"/>
</dbReference>
<comment type="caution">
    <text evidence="10">The sequence shown here is derived from an EMBL/GenBank/DDBJ whole genome shotgun (WGS) entry which is preliminary data.</text>
</comment>
<dbReference type="InterPro" id="IPR052207">
    <property type="entry name" value="Max-like/E-box_TFs"/>
</dbReference>
<evidence type="ECO:0000256" key="7">
    <source>
        <dbReference type="SAM" id="Coils"/>
    </source>
</evidence>
<dbReference type="OrthoDB" id="6022628at2759"/>
<evidence type="ECO:0000313" key="11">
    <source>
        <dbReference type="Proteomes" id="UP000475862"/>
    </source>
</evidence>
<dbReference type="GO" id="GO:0000981">
    <property type="term" value="F:DNA-binding transcription factor activity, RNA polymerase II-specific"/>
    <property type="evidence" value="ECO:0007669"/>
    <property type="project" value="TreeGrafter"/>
</dbReference>
<evidence type="ECO:0000256" key="5">
    <source>
        <dbReference type="ARBA" id="ARBA00023163"/>
    </source>
</evidence>
<evidence type="ECO:0000256" key="2">
    <source>
        <dbReference type="ARBA" id="ARBA00022553"/>
    </source>
</evidence>
<feature type="region of interest" description="Disordered" evidence="8">
    <location>
        <begin position="594"/>
        <end position="691"/>
    </location>
</feature>
<accession>A0A6G0TPK6</accession>
<evidence type="ECO:0000256" key="6">
    <source>
        <dbReference type="ARBA" id="ARBA00023242"/>
    </source>
</evidence>
<dbReference type="GO" id="GO:0000978">
    <property type="term" value="F:RNA polymerase II cis-regulatory region sequence-specific DNA binding"/>
    <property type="evidence" value="ECO:0007669"/>
    <property type="project" value="TreeGrafter"/>
</dbReference>
<dbReference type="CDD" id="cd11405">
    <property type="entry name" value="bHLHzip_MLXIP_like"/>
    <property type="match status" value="1"/>
</dbReference>
<keyword evidence="6" id="KW-0539">Nucleus</keyword>
<dbReference type="CDD" id="cd21739">
    <property type="entry name" value="NES2-NLS_ChREBP-like"/>
    <property type="match status" value="1"/>
</dbReference>
<feature type="compositionally biased region" description="Polar residues" evidence="8">
    <location>
        <begin position="648"/>
        <end position="689"/>
    </location>
</feature>
<keyword evidence="4" id="KW-0238">DNA-binding</keyword>
<dbReference type="GO" id="GO:0046983">
    <property type="term" value="F:protein dimerization activity"/>
    <property type="evidence" value="ECO:0007669"/>
    <property type="project" value="InterPro"/>
</dbReference>
<dbReference type="FunFam" id="4.10.280.10:FF:000028">
    <property type="entry name" value="MLX interacting protein like"/>
    <property type="match status" value="1"/>
</dbReference>
<feature type="domain" description="BHLH" evidence="9">
    <location>
        <begin position="725"/>
        <end position="779"/>
    </location>
</feature>
<name>A0A6G0TPK6_APHGL</name>
<dbReference type="GO" id="GO:0005634">
    <property type="term" value="C:nucleus"/>
    <property type="evidence" value="ECO:0007669"/>
    <property type="project" value="UniProtKB-SubCell"/>
</dbReference>
<keyword evidence="3" id="KW-0805">Transcription regulation</keyword>
<keyword evidence="7" id="KW-0175">Coiled coil</keyword>
<dbReference type="EMBL" id="VYZN01000022">
    <property type="protein sequence ID" value="KAE9536613.1"/>
    <property type="molecule type" value="Genomic_DNA"/>
</dbReference>
<dbReference type="Pfam" id="PF00010">
    <property type="entry name" value="HLH"/>
    <property type="match status" value="1"/>
</dbReference>
<evidence type="ECO:0000256" key="1">
    <source>
        <dbReference type="ARBA" id="ARBA00004123"/>
    </source>
</evidence>
<keyword evidence="11" id="KW-1185">Reference proteome</keyword>
<feature type="compositionally biased region" description="Low complexity" evidence="8">
    <location>
        <begin position="632"/>
        <end position="647"/>
    </location>
</feature>
<dbReference type="AlphaFoldDB" id="A0A6G0TPK6"/>
<proteinExistence type="predicted"/>
<evidence type="ECO:0000256" key="8">
    <source>
        <dbReference type="SAM" id="MobiDB-lite"/>
    </source>
</evidence>
<organism evidence="10 11">
    <name type="scientific">Aphis glycines</name>
    <name type="common">Soybean aphid</name>
    <dbReference type="NCBI Taxonomy" id="307491"/>
    <lineage>
        <taxon>Eukaryota</taxon>
        <taxon>Metazoa</taxon>
        <taxon>Ecdysozoa</taxon>
        <taxon>Arthropoda</taxon>
        <taxon>Hexapoda</taxon>
        <taxon>Insecta</taxon>
        <taxon>Pterygota</taxon>
        <taxon>Neoptera</taxon>
        <taxon>Paraneoptera</taxon>
        <taxon>Hemiptera</taxon>
        <taxon>Sternorrhyncha</taxon>
        <taxon>Aphidomorpha</taxon>
        <taxon>Aphidoidea</taxon>
        <taxon>Aphididae</taxon>
        <taxon>Aphidini</taxon>
        <taxon>Aphis</taxon>
        <taxon>Aphis</taxon>
    </lineage>
</organism>
<dbReference type="Gene3D" id="4.10.280.10">
    <property type="entry name" value="Helix-loop-helix DNA-binding domain"/>
    <property type="match status" value="1"/>
</dbReference>
<comment type="subcellular location">
    <subcellularLocation>
        <location evidence="1">Nucleus</location>
    </subcellularLocation>
</comment>
<dbReference type="PROSITE" id="PS50888">
    <property type="entry name" value="BHLH"/>
    <property type="match status" value="1"/>
</dbReference>
<keyword evidence="5" id="KW-0804">Transcription</keyword>
<dbReference type="Proteomes" id="UP000475862">
    <property type="component" value="Unassembled WGS sequence"/>
</dbReference>
<dbReference type="PANTHER" id="PTHR15741">
    <property type="entry name" value="BASIC HELIX-LOOP-HELIX ZIP TRANSCRIPTION FACTOR"/>
    <property type="match status" value="1"/>
</dbReference>
<evidence type="ECO:0000259" key="9">
    <source>
        <dbReference type="PROSITE" id="PS50888"/>
    </source>
</evidence>
<feature type="coiled-coil region" evidence="7">
    <location>
        <begin position="776"/>
        <end position="810"/>
    </location>
</feature>
<reference evidence="10 11" key="1">
    <citation type="submission" date="2019-08" db="EMBL/GenBank/DDBJ databases">
        <title>The genome of the soybean aphid Biotype 1, its phylome, world population structure and adaptation to the North American continent.</title>
        <authorList>
            <person name="Giordano R."/>
            <person name="Donthu R.K."/>
            <person name="Hernandez A.G."/>
            <person name="Wright C.L."/>
            <person name="Zimin A.V."/>
        </authorList>
    </citation>
    <scope>NUCLEOTIDE SEQUENCE [LARGE SCALE GENOMIC DNA]</scope>
    <source>
        <tissue evidence="10">Whole aphids</tissue>
    </source>
</reference>
<sequence>MLSQTTVAIKETIHSGHFMVSNFEAEAQDDEYQVAVPVSEEILTRADINNSKTSLNNLFQCMSVAYRHKLTSPKWNRFKGVRLRWKDKIRLNNLIWRCWHMQFIKKSNYMICQFASPVEIVDIHKQPEAVVLEGKYWKRKFNAVTAEYKKWRLFYRSLLQNGFKERQKLLNEFLEWQQKNCDIRIDDDYMNFISDTLFSTVTSNSRIFEFPNAREDKSTTTNIADFIQPSLGQLQPNLDEFMDTIEPLQDLFSPPKLPPVPEECQMSTESSNTLYSQPYGNVNTCYQTNQQHALSLHSELNQLKMTNMRQETTDSSCPLHASNYSTGENYQSNFPTIFHQSSNGSYQSNNLSYNSIPTGTAQSHHNEMQIPPPPPVYSFEFNTPNISHEPVINSNSYNQHQDISGTNSSVMNYGNGSSTNDFKNRTSQVQTYSKFPSVVRNSQDHFVTPSPKIRQRPRVRQTQPKQKVMQSSINSSNDNNQSVLLAQLLSSNNMFSTPSSTVVSSNMTKFRNTNGSYQTYQQVPQNSQIPQIPYQLIQRRARTPDHVLTSYTDHLVYRKPSPVFMNQSDCNVYNLTPNTRGLIDAVGTPGGIHQLPQIQPRFDIPHGNTQGYSNYRLPQPQEYVNHSVIDKPSPTSNQPSPTNNYSQTLNTPIPQSVTTSPMSCSTDLCQKNHSPNQSNESVNLSQRNGSMPMPSHVMIAGPSRTPYKCELLMSLRPRLKYVQEHRRVCHINAEQKRRCNIKNGFDMLNMLIPQINQNPNTKMSKAAMLQKGADYILQLRSERARLYEERQSLQQQVESLNSAISNCQAMLPATGAPFSRQRTTKMKEMFDEYVKKRTQENWKFYILSLIAEPLLNSFNSSVSTSSYDEMYRTTLQWVEQHCTLGDLRPIALNALRNLCTSTEILSDPSNLPEEINNIIQKSVHYYCGRYRTAVTGRLPTHL</sequence>
<keyword evidence="2" id="KW-0597">Phosphoprotein</keyword>
<dbReference type="SUPFAM" id="SSF47459">
    <property type="entry name" value="HLH, helix-loop-helix DNA-binding domain"/>
    <property type="match status" value="1"/>
</dbReference>
<evidence type="ECO:0000256" key="3">
    <source>
        <dbReference type="ARBA" id="ARBA00023015"/>
    </source>
</evidence>
<dbReference type="InterPro" id="IPR011598">
    <property type="entry name" value="bHLH_dom"/>
</dbReference>
<feature type="region of interest" description="Disordered" evidence="8">
    <location>
        <begin position="443"/>
        <end position="465"/>
    </location>
</feature>
<dbReference type="InterPro" id="IPR036638">
    <property type="entry name" value="HLH_DNA-bd_sf"/>
</dbReference>